<dbReference type="InterPro" id="IPR015854">
    <property type="entry name" value="ABC_transpr_LolD-like"/>
</dbReference>
<feature type="domain" description="ABC transporter" evidence="3">
    <location>
        <begin position="2"/>
        <end position="210"/>
    </location>
</feature>
<sequence>MLSAERIGHAFGGSPVLSEASLALGAGEIVGLGGMSGSGKSTLGRILGGHLVPQSGRVRLDGAPLPPPGVGRPAPVQYAPQAAELAVDPRWRIGRILANGGTPDPEAIAALGVAPAWTDRHPSELSGGELARVSLARFFHPGLRALVCDEITAQLDALEQAALLERLTGVARRRGLALLLVSHSAGLRARYCDRSLILTEGRLVPEAMPR</sequence>
<dbReference type="GO" id="GO:0016887">
    <property type="term" value="F:ATP hydrolysis activity"/>
    <property type="evidence" value="ECO:0007669"/>
    <property type="project" value="InterPro"/>
</dbReference>
<evidence type="ECO:0000256" key="1">
    <source>
        <dbReference type="ARBA" id="ARBA00022741"/>
    </source>
</evidence>
<evidence type="ECO:0000313" key="4">
    <source>
        <dbReference type="EMBL" id="PZX13738.1"/>
    </source>
</evidence>
<dbReference type="GO" id="GO:0022857">
    <property type="term" value="F:transmembrane transporter activity"/>
    <property type="evidence" value="ECO:0007669"/>
    <property type="project" value="TreeGrafter"/>
</dbReference>
<dbReference type="Pfam" id="PF00005">
    <property type="entry name" value="ABC_tran"/>
    <property type="match status" value="1"/>
</dbReference>
<dbReference type="PANTHER" id="PTHR24220">
    <property type="entry name" value="IMPORT ATP-BINDING PROTEIN"/>
    <property type="match status" value="1"/>
</dbReference>
<dbReference type="GO" id="GO:0005886">
    <property type="term" value="C:plasma membrane"/>
    <property type="evidence" value="ECO:0007669"/>
    <property type="project" value="TreeGrafter"/>
</dbReference>
<dbReference type="InterPro" id="IPR003439">
    <property type="entry name" value="ABC_transporter-like_ATP-bd"/>
</dbReference>
<dbReference type="SMART" id="SM00382">
    <property type="entry name" value="AAA"/>
    <property type="match status" value="1"/>
</dbReference>
<evidence type="ECO:0000259" key="3">
    <source>
        <dbReference type="PROSITE" id="PS50893"/>
    </source>
</evidence>
<dbReference type="GO" id="GO:0005524">
    <property type="term" value="F:ATP binding"/>
    <property type="evidence" value="ECO:0007669"/>
    <property type="project" value="UniProtKB-KW"/>
</dbReference>
<comment type="caution">
    <text evidence="4">The sequence shown here is derived from an EMBL/GenBank/DDBJ whole genome shotgun (WGS) entry which is preliminary data.</text>
</comment>
<dbReference type="PANTHER" id="PTHR24220:SF685">
    <property type="entry name" value="ABC TRANSPORTER RELATED"/>
    <property type="match status" value="1"/>
</dbReference>
<dbReference type="InterPro" id="IPR003593">
    <property type="entry name" value="AAA+_ATPase"/>
</dbReference>
<gene>
    <name evidence="4" type="ORF">LX81_03072</name>
</gene>
<dbReference type="RefSeq" id="WP_111538159.1">
    <property type="nucleotide sequence ID" value="NZ_QKZL01000016.1"/>
</dbReference>
<dbReference type="AlphaFoldDB" id="A0A2W7N0S7"/>
<dbReference type="PROSITE" id="PS00211">
    <property type="entry name" value="ABC_TRANSPORTER_1"/>
    <property type="match status" value="1"/>
</dbReference>
<keyword evidence="5" id="KW-1185">Reference proteome</keyword>
<dbReference type="Proteomes" id="UP000248916">
    <property type="component" value="Unassembled WGS sequence"/>
</dbReference>
<evidence type="ECO:0000313" key="5">
    <source>
        <dbReference type="Proteomes" id="UP000248916"/>
    </source>
</evidence>
<reference evidence="4 5" key="1">
    <citation type="submission" date="2018-06" db="EMBL/GenBank/DDBJ databases">
        <title>Genomic Encyclopedia of Archaeal and Bacterial Type Strains, Phase II (KMG-II): from individual species to whole genera.</title>
        <authorList>
            <person name="Goeker M."/>
        </authorList>
    </citation>
    <scope>NUCLEOTIDE SEQUENCE [LARGE SCALE GENOMIC DNA]</scope>
    <source>
        <strain evidence="4 5">DSM 22009</strain>
    </source>
</reference>
<dbReference type="InterPro" id="IPR017871">
    <property type="entry name" value="ABC_transporter-like_CS"/>
</dbReference>
<keyword evidence="1" id="KW-0547">Nucleotide-binding</keyword>
<dbReference type="PROSITE" id="PS50893">
    <property type="entry name" value="ABC_TRANSPORTER_2"/>
    <property type="match status" value="1"/>
</dbReference>
<proteinExistence type="predicted"/>
<evidence type="ECO:0000256" key="2">
    <source>
        <dbReference type="ARBA" id="ARBA00022840"/>
    </source>
</evidence>
<accession>A0A2W7N0S7</accession>
<dbReference type="SUPFAM" id="SSF52540">
    <property type="entry name" value="P-loop containing nucleoside triphosphate hydrolases"/>
    <property type="match status" value="1"/>
</dbReference>
<dbReference type="Gene3D" id="3.40.50.300">
    <property type="entry name" value="P-loop containing nucleotide triphosphate hydrolases"/>
    <property type="match status" value="1"/>
</dbReference>
<keyword evidence="2 4" id="KW-0067">ATP-binding</keyword>
<organism evidence="4 5">
    <name type="scientific">Palleronia aestuarii</name>
    <dbReference type="NCBI Taxonomy" id="568105"/>
    <lineage>
        <taxon>Bacteria</taxon>
        <taxon>Pseudomonadati</taxon>
        <taxon>Pseudomonadota</taxon>
        <taxon>Alphaproteobacteria</taxon>
        <taxon>Rhodobacterales</taxon>
        <taxon>Roseobacteraceae</taxon>
        <taxon>Palleronia</taxon>
    </lineage>
</organism>
<dbReference type="InterPro" id="IPR027417">
    <property type="entry name" value="P-loop_NTPase"/>
</dbReference>
<protein>
    <submittedName>
        <fullName evidence="4">Peptide/nickel transport system ATP-binding protein</fullName>
    </submittedName>
</protein>
<name>A0A2W7N0S7_9RHOB</name>
<dbReference type="OrthoDB" id="9784450at2"/>
<dbReference type="EMBL" id="QKZL01000016">
    <property type="protein sequence ID" value="PZX13738.1"/>
    <property type="molecule type" value="Genomic_DNA"/>
</dbReference>